<evidence type="ECO:0000256" key="1">
    <source>
        <dbReference type="SAM" id="Phobius"/>
    </source>
</evidence>
<evidence type="ECO:0000313" key="3">
    <source>
        <dbReference type="Proteomes" id="UP001165663"/>
    </source>
</evidence>
<keyword evidence="1" id="KW-0472">Membrane</keyword>
<sequence>MFVGVGQTMTINAPHQETPAAPYPPVPGYGQGAPYQAPAPYLVRPRRRVPIALAVSIGVAGLVAGVGVGAYALGRSSAPAPATPAAAPSAPPAPAVVSPEDAQAHTCGVLRANYEGVANAIDDLNKIKVNDWTNPELLAAANNLVTVAQGLADKLQDTLTPSTPLNVRAATTDYIAGLRALSIGQRNHAPAKELNGVALLYNQVLDAPLQICGIPR</sequence>
<reference evidence="2" key="1">
    <citation type="submission" date="2022-07" db="EMBL/GenBank/DDBJ databases">
        <title>Mycobacterium kiyosense sp. nov., scotochromogenic slow-glowing species isolated from respiratory specimens.</title>
        <authorList>
            <person name="Fukano H."/>
            <person name="Kazumi Y."/>
            <person name="Sakagami N."/>
            <person name="Ato M."/>
            <person name="Mitarai S."/>
            <person name="Hoshino Y."/>
        </authorList>
    </citation>
    <scope>NUCLEOTIDE SEQUENCE</scope>
    <source>
        <strain evidence="2">SRL2020-028</strain>
    </source>
</reference>
<keyword evidence="1" id="KW-1133">Transmembrane helix</keyword>
<protein>
    <submittedName>
        <fullName evidence="2">Uncharacterized protein</fullName>
    </submittedName>
</protein>
<dbReference type="EMBL" id="BRXE01000116">
    <property type="protein sequence ID" value="GLB86091.1"/>
    <property type="molecule type" value="Genomic_DNA"/>
</dbReference>
<evidence type="ECO:0000313" key="2">
    <source>
        <dbReference type="EMBL" id="GLB86091.1"/>
    </source>
</evidence>
<accession>A0AA37Q9Z9</accession>
<keyword evidence="1" id="KW-0812">Transmembrane</keyword>
<proteinExistence type="predicted"/>
<organism evidence="2 3">
    <name type="scientific">Mycobacterium kiyosense</name>
    <dbReference type="NCBI Taxonomy" id="2871094"/>
    <lineage>
        <taxon>Bacteria</taxon>
        <taxon>Bacillati</taxon>
        <taxon>Actinomycetota</taxon>
        <taxon>Actinomycetes</taxon>
        <taxon>Mycobacteriales</taxon>
        <taxon>Mycobacteriaceae</taxon>
        <taxon>Mycobacterium</taxon>
    </lineage>
</organism>
<feature type="transmembrane region" description="Helical" evidence="1">
    <location>
        <begin position="51"/>
        <end position="73"/>
    </location>
</feature>
<name>A0AA37Q9Z9_9MYCO</name>
<comment type="caution">
    <text evidence="2">The sequence shown here is derived from an EMBL/GenBank/DDBJ whole genome shotgun (WGS) entry which is preliminary data.</text>
</comment>
<dbReference type="AlphaFoldDB" id="A0AA37Q9Z9"/>
<dbReference type="Proteomes" id="UP001165663">
    <property type="component" value="Unassembled WGS sequence"/>
</dbReference>
<gene>
    <name evidence="2" type="ORF">SRL2020028_53470</name>
</gene>